<accession>A0A8T1WBQ1</accession>
<dbReference type="OrthoDB" id="125900at2759"/>
<comment type="caution">
    <text evidence="2">The sequence shown here is derived from an EMBL/GenBank/DDBJ whole genome shotgun (WGS) entry which is preliminary data.</text>
</comment>
<dbReference type="Proteomes" id="UP000694044">
    <property type="component" value="Unassembled WGS sequence"/>
</dbReference>
<evidence type="ECO:0000313" key="2">
    <source>
        <dbReference type="EMBL" id="KAG7390118.1"/>
    </source>
</evidence>
<gene>
    <name evidence="2" type="ORF">PHYPSEUDO_008821</name>
</gene>
<dbReference type="EMBL" id="JAGDFM010000036">
    <property type="protein sequence ID" value="KAG7390118.1"/>
    <property type="molecule type" value="Genomic_DNA"/>
</dbReference>
<sequence>MLKWLPFGREDVKPLFLQNFCCAGRDGAPQSWRHFRISALKAQTRSTGSSRLKRTSENAQVAMALLARTFRTVAGLPWSTLELLDRAMRWSAVPEMTEEPTSDVWAEDLFAPRSSTKCWLSTTYDDATDSSGSEICDDDEEEDDGDEWSSSESEEELEGFSFGIDDDVEFWGDRWFWSLDEKELTVSSLDLIIDSSDSETSSYVVERVVDYVMPSMDFNASDAVDTWIDKYGSSRSQVRFVTDNSPTFALPSTPTGLFVAAL</sequence>
<name>A0A8T1WBQ1_9STRA</name>
<evidence type="ECO:0000256" key="1">
    <source>
        <dbReference type="SAM" id="MobiDB-lite"/>
    </source>
</evidence>
<feature type="region of interest" description="Disordered" evidence="1">
    <location>
        <begin position="124"/>
        <end position="154"/>
    </location>
</feature>
<keyword evidence="3" id="KW-1185">Reference proteome</keyword>
<dbReference type="AlphaFoldDB" id="A0A8T1WBQ1"/>
<organism evidence="2 3">
    <name type="scientific">Phytophthora pseudosyringae</name>
    <dbReference type="NCBI Taxonomy" id="221518"/>
    <lineage>
        <taxon>Eukaryota</taxon>
        <taxon>Sar</taxon>
        <taxon>Stramenopiles</taxon>
        <taxon>Oomycota</taxon>
        <taxon>Peronosporomycetes</taxon>
        <taxon>Peronosporales</taxon>
        <taxon>Peronosporaceae</taxon>
        <taxon>Phytophthora</taxon>
    </lineage>
</organism>
<protein>
    <submittedName>
        <fullName evidence="2">Uncharacterized protein</fullName>
    </submittedName>
</protein>
<feature type="compositionally biased region" description="Acidic residues" evidence="1">
    <location>
        <begin position="135"/>
        <end position="154"/>
    </location>
</feature>
<evidence type="ECO:0000313" key="3">
    <source>
        <dbReference type="Proteomes" id="UP000694044"/>
    </source>
</evidence>
<reference evidence="2" key="1">
    <citation type="submission" date="2021-02" db="EMBL/GenBank/DDBJ databases">
        <authorList>
            <person name="Palmer J.M."/>
        </authorList>
    </citation>
    <scope>NUCLEOTIDE SEQUENCE</scope>
    <source>
        <strain evidence="2">SCRP734</strain>
    </source>
</reference>
<proteinExistence type="predicted"/>